<sequence>MTDLTPAERVRSRASWLAINAASLTLLAISLGGVYAFVTEDMVVVQVGAVLAVVAFASFAVSLAAGFVANSEERSEAEPRSISDVAEERLR</sequence>
<evidence type="ECO:0000313" key="3">
    <source>
        <dbReference type="EMBL" id="SFL66255.1"/>
    </source>
</evidence>
<keyword evidence="2" id="KW-0472">Membrane</keyword>
<accession>A0A1I4JI54</accession>
<evidence type="ECO:0000256" key="1">
    <source>
        <dbReference type="SAM" id="MobiDB-lite"/>
    </source>
</evidence>
<evidence type="ECO:0000256" key="2">
    <source>
        <dbReference type="SAM" id="Phobius"/>
    </source>
</evidence>
<proteinExistence type="predicted"/>
<dbReference type="RefSeq" id="WP_089872711.1">
    <property type="nucleotide sequence ID" value="NZ_FOTC01000011.1"/>
</dbReference>
<feature type="region of interest" description="Disordered" evidence="1">
    <location>
        <begin position="70"/>
        <end position="91"/>
    </location>
</feature>
<name>A0A1I4JI54_9EURY</name>
<reference evidence="4" key="1">
    <citation type="submission" date="2016-10" db="EMBL/GenBank/DDBJ databases">
        <authorList>
            <person name="Varghese N."/>
            <person name="Submissions S."/>
        </authorList>
    </citation>
    <scope>NUCLEOTIDE SEQUENCE [LARGE SCALE GENOMIC DNA]</scope>
    <source>
        <strain evidence="4">CGMCC 1.7738</strain>
    </source>
</reference>
<dbReference type="EMBL" id="FOTC01000011">
    <property type="protein sequence ID" value="SFL66255.1"/>
    <property type="molecule type" value="Genomic_DNA"/>
</dbReference>
<gene>
    <name evidence="3" type="ORF">SAMN04487950_4534</name>
</gene>
<keyword evidence="2" id="KW-0812">Transmembrane</keyword>
<feature type="transmembrane region" description="Helical" evidence="2">
    <location>
        <begin position="16"/>
        <end position="38"/>
    </location>
</feature>
<evidence type="ECO:0000313" key="4">
    <source>
        <dbReference type="Proteomes" id="UP000199607"/>
    </source>
</evidence>
<feature type="compositionally biased region" description="Basic and acidic residues" evidence="1">
    <location>
        <begin position="71"/>
        <end position="91"/>
    </location>
</feature>
<feature type="transmembrane region" description="Helical" evidence="2">
    <location>
        <begin position="44"/>
        <end position="69"/>
    </location>
</feature>
<keyword evidence="4" id="KW-1185">Reference proteome</keyword>
<dbReference type="STRING" id="553466.SAMN04487950_4534"/>
<keyword evidence="2" id="KW-1133">Transmembrane helix</keyword>
<dbReference type="AlphaFoldDB" id="A0A1I4JI54"/>
<dbReference type="Proteomes" id="UP000199607">
    <property type="component" value="Unassembled WGS sequence"/>
</dbReference>
<protein>
    <submittedName>
        <fullName evidence="3">Uncharacterized protein</fullName>
    </submittedName>
</protein>
<organism evidence="3 4">
    <name type="scientific">Halogranum rubrum</name>
    <dbReference type="NCBI Taxonomy" id="553466"/>
    <lineage>
        <taxon>Archaea</taxon>
        <taxon>Methanobacteriati</taxon>
        <taxon>Methanobacteriota</taxon>
        <taxon>Stenosarchaea group</taxon>
        <taxon>Halobacteria</taxon>
        <taxon>Halobacteriales</taxon>
        <taxon>Haloferacaceae</taxon>
    </lineage>
</organism>